<evidence type="ECO:0000256" key="17">
    <source>
        <dbReference type="ARBA" id="ARBA00025079"/>
    </source>
</evidence>
<dbReference type="GO" id="GO:0005524">
    <property type="term" value="F:ATP binding"/>
    <property type="evidence" value="ECO:0007669"/>
    <property type="project" value="UniProtKB-KW"/>
</dbReference>
<evidence type="ECO:0000256" key="15">
    <source>
        <dbReference type="ARBA" id="ARBA00022895"/>
    </source>
</evidence>
<dbReference type="Pfam" id="PF00454">
    <property type="entry name" value="PI3_PI4_kinase"/>
    <property type="match status" value="1"/>
</dbReference>
<gene>
    <name evidence="25" type="ORF">GQ602_001951</name>
</gene>
<dbReference type="InterPro" id="IPR038980">
    <property type="entry name" value="ATM_plant"/>
</dbReference>
<dbReference type="PROSITE" id="PS51189">
    <property type="entry name" value="FAT"/>
    <property type="match status" value="1"/>
</dbReference>
<keyword evidence="9 20" id="KW-0808">Transferase</keyword>
<accession>A0A8H4Q9I1</accession>
<dbReference type="SUPFAM" id="SSF48371">
    <property type="entry name" value="ARM repeat"/>
    <property type="match status" value="1"/>
</dbReference>
<dbReference type="PROSITE" id="PS50290">
    <property type="entry name" value="PI3_4_KINASE_3"/>
    <property type="match status" value="1"/>
</dbReference>
<comment type="subcellular location">
    <subcellularLocation>
        <location evidence="2 20">Chromosome</location>
        <location evidence="2 20">Telomere</location>
    </subcellularLocation>
    <subcellularLocation>
        <location evidence="1 20">Nucleus</location>
    </subcellularLocation>
</comment>
<evidence type="ECO:0000313" key="26">
    <source>
        <dbReference type="Proteomes" id="UP000562929"/>
    </source>
</evidence>
<evidence type="ECO:0000256" key="10">
    <source>
        <dbReference type="ARBA" id="ARBA00022741"/>
    </source>
</evidence>
<dbReference type="SMART" id="SM01343">
    <property type="entry name" value="FATC"/>
    <property type="match status" value="1"/>
</dbReference>
<dbReference type="PROSITE" id="PS00915">
    <property type="entry name" value="PI3_4_KINASE_1"/>
    <property type="match status" value="1"/>
</dbReference>
<keyword evidence="14 20" id="KW-0156">Chromatin regulator</keyword>
<keyword evidence="15 20" id="KW-0779">Telomere</keyword>
<dbReference type="InterPro" id="IPR011009">
    <property type="entry name" value="Kinase-like_dom_sf"/>
</dbReference>
<feature type="domain" description="PI3K/PI4K catalytic" evidence="22">
    <location>
        <begin position="2488"/>
        <end position="2798"/>
    </location>
</feature>
<keyword evidence="13 20" id="KW-0067">ATP-binding</keyword>
<organism evidence="25 26">
    <name type="scientific">Ophiocordyceps camponoti-floridani</name>
    <dbReference type="NCBI Taxonomy" id="2030778"/>
    <lineage>
        <taxon>Eukaryota</taxon>
        <taxon>Fungi</taxon>
        <taxon>Dikarya</taxon>
        <taxon>Ascomycota</taxon>
        <taxon>Pezizomycotina</taxon>
        <taxon>Sordariomycetes</taxon>
        <taxon>Hypocreomycetidae</taxon>
        <taxon>Hypocreales</taxon>
        <taxon>Ophiocordycipitaceae</taxon>
        <taxon>Ophiocordyceps</taxon>
    </lineage>
</organism>
<dbReference type="EMBL" id="JAACLJ010000002">
    <property type="protein sequence ID" value="KAF4591652.1"/>
    <property type="molecule type" value="Genomic_DNA"/>
</dbReference>
<keyword evidence="12 20" id="KW-0418">Kinase</keyword>
<dbReference type="GO" id="GO:0005634">
    <property type="term" value="C:nucleus"/>
    <property type="evidence" value="ECO:0007669"/>
    <property type="project" value="UniProtKB-SubCell"/>
</dbReference>
<evidence type="ECO:0000313" key="25">
    <source>
        <dbReference type="EMBL" id="KAF4591652.1"/>
    </source>
</evidence>
<dbReference type="GO" id="GO:0035556">
    <property type="term" value="P:intracellular signal transduction"/>
    <property type="evidence" value="ECO:0007669"/>
    <property type="project" value="UniProtKB-ARBA"/>
</dbReference>
<evidence type="ECO:0000256" key="13">
    <source>
        <dbReference type="ARBA" id="ARBA00022840"/>
    </source>
</evidence>
<dbReference type="FunFam" id="3.30.1010.10:FF:000019">
    <property type="entry name" value="Serine/threonine-protein kinase Tel1"/>
    <property type="match status" value="1"/>
</dbReference>
<evidence type="ECO:0000259" key="23">
    <source>
        <dbReference type="PROSITE" id="PS51189"/>
    </source>
</evidence>
<dbReference type="InterPro" id="IPR018936">
    <property type="entry name" value="PI3/4_kinase_CS"/>
</dbReference>
<evidence type="ECO:0000256" key="19">
    <source>
        <dbReference type="ARBA" id="ARBA00048679"/>
    </source>
</evidence>
<sequence>MASPQTLTVKHLARDIKSGSLRDRERALDDLTQLLRNRAANLAALEDKGYHEIFEAIFGFVLGEIRVFRDSKLSKRNGAASRLAKCAAALRVATARGSPKLGRKTLLALVDHITELLSGPEGLIEPLVADYVKALTEVLRPSHVEFFATKDAAPWGKCVDFLLIVAENSLPSDSRSLTFGRDSHSIAVPLRDSLKGLQYLVQAANAPARRSQDVMDLVLRVLSLKQLSLGSTQTACFCIINTIFASNHADDLAFANDLVRRLLPLMAYWWRTDRVSQDELIKALRNEISKTVILTHLHAEHLAVINWDPAVRDLVEGLLEPLWLEYSRRNEAFQLQLDDLTFYPESLHVPNGSMRLDLFGLRHHNVEGEGPWALVQNLALLEAILLRPRKSQADRVNEPSPKKRRLTDSSSRLRLKLKSKDVGMQRTALQLLPFLIATSALEKEDAVELFTELVSYVTDKNAVIVSWALIACASCAALPDLRKDHGDEWRQLWHVAAKSLSLPATCHINGFVVTADVNGPAILCDASLSLMSRLFHERNARLPSASQATSSHVIRWVFMRWNPNESGYASLQSLHVSPLQFADLLRACCGAPPVAWSGQPAVSGSTLGEAWRLHEEIAPFIRYLLLLQRKGAGLPSGDSVFPPTESQNSQPTNLGNSYSSMKLTLELLWPKLEDLRSLCESWNDQTAQAGKRCSLEGFQSLLSACLVSALLLPQFSQLNSAQSSKVEAELVEIIEKGMASGLTSVEPVAAIHLALRLLRPCMPDLSTDNLNRVHRDHSGLLRIMAIIASSLDKTELGSGSQDSDLMGIDDDLDDTQVSKATTSSNSAPLPRQVQQLSISSRAFYTETKVRLALFQALHTDSSQVGLVPKAWLDNTLSMSDDDVLSCRGLLIELSTCDLTMNSGNALDLIQRLGSIMSKSEYQSCEVALTACIEVLNGLHQIWLGDTQDLAERAGDFYDYFIKVGLPSGVFTPRAQISMARLLFTLLRADPDYGTNLGLNSCRTSLLYILSSGTMKVKYFIGDKIAGIFELFILQLHDDVFVDVLENLPTDAEDTAGIAFRLLVLSRLACRWPTLLRRCIYHIFETPGKIPEATDYATWCLADVARELDLPSPKKLFELFSRQLLYTWMENDALADIPFSIFGFDDLESLLTMAQAEAVALAMMRGQEAVSADLARFIGSSEKELLQRNFTTTLSYCMMYADVSGESGPMERLESMLGSHAYMSAIYTNFVDIVALCFNVVDQDSSPEKVFRRYTDLVYAADNLKAIRDMAHSPVGLPPNQQPTFRTKFVIHNLLKLCRNIDSELHTLWTPALAMSVIRQLFNTVHPALGSLHACSVLRKVRLVLCLAGPVGLDTFCLEMLLNSICGFMVDSECADDALGMTQYLLVGGSRYLRQMPSFLAGYALSTLTSLRVFLESSQASTTQESQFKATMGKAQRFREFFRNYLADYTSSAFRSEVHTAAFKSITQSAGLIRSSGNAEKSMPESKLLLEILQDGASGQGLLDESSRELALRLLCGDFTLPAAIADDIVETDEEAVSYAGAVWRSCEAQKLSPSYLAWAGRVVGRSFSASGYIPDGILRESRLRQYEKMVPGASTGSETGLLCLLQHLASSQDMVVAGLSEITLRTVVSRAVFKEDAELLAACQKTLTEALFLASRWGAYRSPPSEALETPIFSDAWTEDIRSEQWLSKLSVCLAKSVPGSILLSALPSGLGRLRDMAEKSLPFVVHLVLCFQMKQPATKRQLSAAIKEWLGCKEPCARSNLKLLIDTMLYLRTQEYPKESSIDDRSHWLDIDYPIAAAAASRCGMYKTALLFAELAVSSDSTRASRRSSQARDSDMSDDTLLTIFENIDDPDIYYGLAQDASLANVIARLEHENEGHKCLAFRGAQYDSHLRFQSQKAEPDVQALVRTLGTIGLSGLSHSLLQTQQDIGSSGSVTETTYRSARRLEMWDLPAPSSSEHHSVVVYKAYQSIQQAVDLPKARSAVYDGISHIMRGLTGASLKATALRSRLASLASLTELDEVLNAADSSGIDKVLQKFHSRCQWMRSGLYDDHEPLMGSVKLPMCSLRLLQVETMLLASDIHRYHQATQESLNISTALDMLVPVCEKLGLKVDAAVKMEVASSLWEHGEMSSSIRMLQGIDKGSSLGKQTIHVSRSELLSKIGHKVSMARLEKPHDIQKTYLEPALKELKRDGNRVEEAGAVYHQFATFCDEQLQDADGLEDLERLQGLRKGKSDEVAELKNLLSSTKNSQLRTKYSHVLARENQWLQLDEQELRRVEQTRSEFVRLSLENYLLSLAASDHHNNDALRFTALWLERWMEDGTNKAVARHLEQVPTRKFVSLMNQLTSRLQKQESDFQKLLFKLVLNICVDHPYHGMYQIWSGTRVKAQQKDEVAVLRVKATERVAQRLADNKAVASVWQSVDKACRSYHGLAVERGNEYKSGAKVSLKESKAGQVLVACLARHSIPPPTMHLDVSANKDYSDVPHIVRLEPTMTIASGISAPKIMTVVGSNGIKYRQLVKGGHDDLRQDAIMEQVFAAVSSLLKLHRSTRQRRLGIRTYKVLPLTTASGLIEFVPNTIPLHDFLMPAHERYHPKDLKGSQCRRELSGVQHRTVDVRVAAYRKVTERFQPVMRYFFMEKFNDPDEWFDRRLAYTRSTAAISMLGHILGLGDRHGHNILLDTKTGEAVHIDLGVAFEAGRILPVPELVPFRLTRDIVDGMGITKTEGVFRRCCEFTLDALREEQYSIMTILDVLRYDPLYTWSISPVRLAKLQKARAEDDGPEAPDQHAEAEANKGRGGSRFNEPSEADRALEVVRKKLSKTLSVKATVNDLINQASDERNLAVLFSGWAAYA</sequence>
<comment type="caution">
    <text evidence="25">The sequence shown here is derived from an EMBL/GenBank/DDBJ whole genome shotgun (WGS) entry which is preliminary data.</text>
</comment>
<dbReference type="Proteomes" id="UP000562929">
    <property type="component" value="Unassembled WGS sequence"/>
</dbReference>
<feature type="domain" description="FATC" evidence="24">
    <location>
        <begin position="2818"/>
        <end position="2850"/>
    </location>
</feature>
<evidence type="ECO:0000256" key="11">
    <source>
        <dbReference type="ARBA" id="ARBA00022763"/>
    </source>
</evidence>
<keyword evidence="16 20" id="KW-0539">Nucleus</keyword>
<dbReference type="Pfam" id="PF02260">
    <property type="entry name" value="FATC"/>
    <property type="match status" value="1"/>
</dbReference>
<evidence type="ECO:0000256" key="6">
    <source>
        <dbReference type="ARBA" id="ARBA00014619"/>
    </source>
</evidence>
<feature type="compositionally biased region" description="Basic and acidic residues" evidence="21">
    <location>
        <begin position="2772"/>
        <end position="2792"/>
    </location>
</feature>
<keyword evidence="11 20" id="KW-0227">DNA damage</keyword>
<reference evidence="25 26" key="1">
    <citation type="journal article" date="2020" name="G3 (Bethesda)">
        <title>Genetic Underpinnings of Host Manipulation by Ophiocordyceps as Revealed by Comparative Transcriptomics.</title>
        <authorList>
            <person name="Will I."/>
            <person name="Das B."/>
            <person name="Trinh T."/>
            <person name="Brachmann A."/>
            <person name="Ohm R.A."/>
            <person name="de Bekker C."/>
        </authorList>
    </citation>
    <scope>NUCLEOTIDE SEQUENCE [LARGE SCALE GENOMIC DNA]</scope>
    <source>
        <strain evidence="25 26">EC05</strain>
    </source>
</reference>
<evidence type="ECO:0000256" key="18">
    <source>
        <dbReference type="ARBA" id="ARBA00047899"/>
    </source>
</evidence>
<dbReference type="GO" id="GO:0006281">
    <property type="term" value="P:DNA repair"/>
    <property type="evidence" value="ECO:0007669"/>
    <property type="project" value="InterPro"/>
</dbReference>
<evidence type="ECO:0000256" key="9">
    <source>
        <dbReference type="ARBA" id="ARBA00022679"/>
    </source>
</evidence>
<dbReference type="InterPro" id="IPR016024">
    <property type="entry name" value="ARM-type_fold"/>
</dbReference>
<comment type="similarity">
    <text evidence="3 20">Belongs to the PI3/PI4-kinase family. ATM subfamily.</text>
</comment>
<evidence type="ECO:0000256" key="1">
    <source>
        <dbReference type="ARBA" id="ARBA00004123"/>
    </source>
</evidence>
<dbReference type="SMART" id="SM01342">
    <property type="entry name" value="TAN"/>
    <property type="match status" value="1"/>
</dbReference>
<comment type="catalytic activity">
    <reaction evidence="18 20">
        <text>L-threonyl-[protein] + ATP = O-phospho-L-threonyl-[protein] + ADP + H(+)</text>
        <dbReference type="Rhea" id="RHEA:46608"/>
        <dbReference type="Rhea" id="RHEA-COMP:11060"/>
        <dbReference type="Rhea" id="RHEA-COMP:11605"/>
        <dbReference type="ChEBI" id="CHEBI:15378"/>
        <dbReference type="ChEBI" id="CHEBI:30013"/>
        <dbReference type="ChEBI" id="CHEBI:30616"/>
        <dbReference type="ChEBI" id="CHEBI:61977"/>
        <dbReference type="ChEBI" id="CHEBI:456216"/>
        <dbReference type="EC" id="2.7.11.1"/>
    </reaction>
</comment>
<dbReference type="InterPro" id="IPR014009">
    <property type="entry name" value="PIK_FAT"/>
</dbReference>
<dbReference type="PANTHER" id="PTHR37079">
    <property type="entry name" value="SERINE/THREONINE-PROTEIN KINASE ATM"/>
    <property type="match status" value="1"/>
</dbReference>
<evidence type="ECO:0000256" key="8">
    <source>
        <dbReference type="ARBA" id="ARBA00022527"/>
    </source>
</evidence>
<keyword evidence="7 20" id="KW-0158">Chromosome</keyword>
<dbReference type="PANTHER" id="PTHR37079:SF4">
    <property type="entry name" value="SERINE_THREONINE-PROTEIN KINASE ATM"/>
    <property type="match status" value="1"/>
</dbReference>
<dbReference type="PROSITE" id="PS00916">
    <property type="entry name" value="PI3_4_KINASE_2"/>
    <property type="match status" value="1"/>
</dbReference>
<proteinExistence type="inferred from homology"/>
<protein>
    <recommendedName>
        <fullName evidence="6 20">Serine/threonine-protein kinase Tel1</fullName>
        <ecNumber evidence="5 20">2.7.11.1</ecNumber>
    </recommendedName>
</protein>
<evidence type="ECO:0000256" key="21">
    <source>
        <dbReference type="SAM" id="MobiDB-lite"/>
    </source>
</evidence>
<comment type="catalytic activity">
    <reaction evidence="19">
        <text>L-seryl-[protein] + ATP = O-phospho-L-seryl-[protein] + ADP + H(+)</text>
        <dbReference type="Rhea" id="RHEA:17989"/>
        <dbReference type="Rhea" id="RHEA-COMP:9863"/>
        <dbReference type="Rhea" id="RHEA-COMP:11604"/>
        <dbReference type="ChEBI" id="CHEBI:15378"/>
        <dbReference type="ChEBI" id="CHEBI:29999"/>
        <dbReference type="ChEBI" id="CHEBI:30616"/>
        <dbReference type="ChEBI" id="CHEBI:83421"/>
        <dbReference type="ChEBI" id="CHEBI:456216"/>
        <dbReference type="EC" id="2.7.11.1"/>
    </reaction>
</comment>
<keyword evidence="8 20" id="KW-0723">Serine/threonine-protein kinase</keyword>
<dbReference type="Gene3D" id="1.10.1070.11">
    <property type="entry name" value="Phosphatidylinositol 3-/4-kinase, catalytic domain"/>
    <property type="match status" value="1"/>
</dbReference>
<feature type="region of interest" description="Disordered" evidence="21">
    <location>
        <begin position="2772"/>
        <end position="2804"/>
    </location>
</feature>
<dbReference type="GO" id="GO:0006325">
    <property type="term" value="P:chromatin organization"/>
    <property type="evidence" value="ECO:0007669"/>
    <property type="project" value="UniProtKB-KW"/>
</dbReference>
<feature type="domain" description="FAT" evidence="23">
    <location>
        <begin position="1796"/>
        <end position="2384"/>
    </location>
</feature>
<dbReference type="OrthoDB" id="381190at2759"/>
<keyword evidence="26" id="KW-1185">Reference proteome</keyword>
<evidence type="ECO:0000256" key="20">
    <source>
        <dbReference type="RuleBase" id="RU365027"/>
    </source>
</evidence>
<evidence type="ECO:0000256" key="12">
    <source>
        <dbReference type="ARBA" id="ARBA00022777"/>
    </source>
</evidence>
<dbReference type="Gene3D" id="3.30.1010.10">
    <property type="entry name" value="Phosphatidylinositol 3-kinase Catalytic Subunit, Chain A, domain 4"/>
    <property type="match status" value="1"/>
</dbReference>
<dbReference type="InterPro" id="IPR000403">
    <property type="entry name" value="PI3/4_kinase_cat_dom"/>
</dbReference>
<dbReference type="PROSITE" id="PS51190">
    <property type="entry name" value="FATC"/>
    <property type="match status" value="1"/>
</dbReference>
<evidence type="ECO:0000256" key="5">
    <source>
        <dbReference type="ARBA" id="ARBA00012513"/>
    </source>
</evidence>
<dbReference type="Pfam" id="PF02259">
    <property type="entry name" value="FAT"/>
    <property type="match status" value="1"/>
</dbReference>
<dbReference type="GO" id="GO:0000781">
    <property type="term" value="C:chromosome, telomeric region"/>
    <property type="evidence" value="ECO:0007669"/>
    <property type="project" value="UniProtKB-SubCell"/>
</dbReference>
<dbReference type="SMART" id="SM00146">
    <property type="entry name" value="PI3Kc"/>
    <property type="match status" value="1"/>
</dbReference>
<dbReference type="InterPro" id="IPR003152">
    <property type="entry name" value="FATC_dom"/>
</dbReference>
<evidence type="ECO:0000256" key="14">
    <source>
        <dbReference type="ARBA" id="ARBA00022853"/>
    </source>
</evidence>
<dbReference type="GO" id="GO:0004674">
    <property type="term" value="F:protein serine/threonine kinase activity"/>
    <property type="evidence" value="ECO:0007669"/>
    <property type="project" value="UniProtKB-KW"/>
</dbReference>
<evidence type="ECO:0000256" key="2">
    <source>
        <dbReference type="ARBA" id="ARBA00004574"/>
    </source>
</evidence>
<comment type="function">
    <text evidence="17 20">Serine/threonine protein kinase which activates checkpoint signaling upon genotoxic stresses such as ionizing radiation (IR), ultraviolet light (UV), or DNA replication stalling, thereby acting as a DNA damage sensor. Recognizes the substrate consensus sequence [ST]-Q. Phosphorylates histone H2A to form H2AS128ph (gamma-H2A) at sites of DNA damage, involved in the regulation of DNA damage response mechanism. Required for the control of telomere length and genome stability.</text>
</comment>
<evidence type="ECO:0000259" key="24">
    <source>
        <dbReference type="PROSITE" id="PS51190"/>
    </source>
</evidence>
<dbReference type="InterPro" id="IPR021668">
    <property type="entry name" value="TAN"/>
</dbReference>
<keyword evidence="10 20" id="KW-0547">Nucleotide-binding</keyword>
<evidence type="ECO:0000259" key="22">
    <source>
        <dbReference type="PROSITE" id="PS50290"/>
    </source>
</evidence>
<dbReference type="SUPFAM" id="SSF56112">
    <property type="entry name" value="Protein kinase-like (PK-like)"/>
    <property type="match status" value="1"/>
</dbReference>
<dbReference type="Pfam" id="PF11640">
    <property type="entry name" value="TAN"/>
    <property type="match status" value="1"/>
</dbReference>
<evidence type="ECO:0000256" key="4">
    <source>
        <dbReference type="ARBA" id="ARBA00011370"/>
    </source>
</evidence>
<evidence type="ECO:0000256" key="16">
    <source>
        <dbReference type="ARBA" id="ARBA00023242"/>
    </source>
</evidence>
<dbReference type="InterPro" id="IPR036940">
    <property type="entry name" value="PI3/4_kinase_cat_sf"/>
</dbReference>
<dbReference type="InterPro" id="IPR044107">
    <property type="entry name" value="PIKKc_ATM"/>
</dbReference>
<dbReference type="InterPro" id="IPR003151">
    <property type="entry name" value="PIK-rel_kinase_FAT"/>
</dbReference>
<evidence type="ECO:0000256" key="7">
    <source>
        <dbReference type="ARBA" id="ARBA00022454"/>
    </source>
</evidence>
<comment type="subunit">
    <text evidence="4">Associates with DNA double-strand breaks.</text>
</comment>
<name>A0A8H4Q9I1_9HYPO</name>
<dbReference type="CDD" id="cd05171">
    <property type="entry name" value="PIKKc_ATM"/>
    <property type="match status" value="1"/>
</dbReference>
<evidence type="ECO:0000256" key="3">
    <source>
        <dbReference type="ARBA" id="ARBA00010769"/>
    </source>
</evidence>
<dbReference type="EC" id="2.7.11.1" evidence="5 20"/>